<dbReference type="Proteomes" id="UP000310066">
    <property type="component" value="Unassembled WGS sequence"/>
</dbReference>
<name>A0A4U0V3Y4_9PEZI</name>
<reference evidence="3 4" key="1">
    <citation type="submission" date="2017-03" db="EMBL/GenBank/DDBJ databases">
        <title>Genomes of endolithic fungi from Antarctica.</title>
        <authorList>
            <person name="Coleine C."/>
            <person name="Masonjones S."/>
            <person name="Stajich J.E."/>
        </authorList>
    </citation>
    <scope>NUCLEOTIDE SEQUENCE [LARGE SCALE GENOMIC DNA]</scope>
    <source>
        <strain evidence="3 4">CCFEE 5311</strain>
    </source>
</reference>
<dbReference type="PRINTS" id="PR00080">
    <property type="entry name" value="SDRFAMILY"/>
</dbReference>
<comment type="caution">
    <text evidence="3">The sequence shown here is derived from an EMBL/GenBank/DDBJ whole genome shotgun (WGS) entry which is preliminary data.</text>
</comment>
<organism evidence="3 4">
    <name type="scientific">Friedmanniomyces endolithicus</name>
    <dbReference type="NCBI Taxonomy" id="329885"/>
    <lineage>
        <taxon>Eukaryota</taxon>
        <taxon>Fungi</taxon>
        <taxon>Dikarya</taxon>
        <taxon>Ascomycota</taxon>
        <taxon>Pezizomycotina</taxon>
        <taxon>Dothideomycetes</taxon>
        <taxon>Dothideomycetidae</taxon>
        <taxon>Mycosphaerellales</taxon>
        <taxon>Teratosphaeriaceae</taxon>
        <taxon>Friedmanniomyces</taxon>
    </lineage>
</organism>
<dbReference type="InterPro" id="IPR036291">
    <property type="entry name" value="NAD(P)-bd_dom_sf"/>
</dbReference>
<sequence>MASDFTGKVCLITGAASGIGRATALKMASLGATLALSDINQPGLEETTTMCEGSPMTEVFDVGRSAACDAFVDSVMAKFGRLDFVFNCAGVNPTAYALTETTDAYYDKLMDTNLRGTYNMTRAAMPHLQAGAAIVNTSSIMGVTVAANYAIYCATKFAIVGFTKAMAMELGTKQVRVNAVAPGYINTPTNAGVVAGPAAVAEQEKKIAMGRMGTAGEVADVVAFLFRLRGAGYELSVELCEELREPAVRRRTGENWSSRIRLVMQRSGLLSSNTLLPVWFIERLK</sequence>
<evidence type="ECO:0000256" key="1">
    <source>
        <dbReference type="ARBA" id="ARBA00022857"/>
    </source>
</evidence>
<dbReference type="STRING" id="329885.A0A4U0V3Y4"/>
<keyword evidence="1" id="KW-0521">NADP</keyword>
<dbReference type="OrthoDB" id="1669814at2759"/>
<protein>
    <recommendedName>
        <fullName evidence="2">Ketoreductase domain-containing protein</fullName>
    </recommendedName>
</protein>
<gene>
    <name evidence="3" type="ORF">B0A54_06112</name>
</gene>
<dbReference type="PROSITE" id="PS00061">
    <property type="entry name" value="ADH_SHORT"/>
    <property type="match status" value="1"/>
</dbReference>
<dbReference type="InterPro" id="IPR020904">
    <property type="entry name" value="Sc_DH/Rdtase_CS"/>
</dbReference>
<evidence type="ECO:0000259" key="2">
    <source>
        <dbReference type="SMART" id="SM00822"/>
    </source>
</evidence>
<dbReference type="SUPFAM" id="SSF51735">
    <property type="entry name" value="NAD(P)-binding Rossmann-fold domains"/>
    <property type="match status" value="1"/>
</dbReference>
<dbReference type="CDD" id="cd05233">
    <property type="entry name" value="SDR_c"/>
    <property type="match status" value="1"/>
</dbReference>
<dbReference type="Pfam" id="PF13561">
    <property type="entry name" value="adh_short_C2"/>
    <property type="match status" value="1"/>
</dbReference>
<accession>A0A4U0V3Y4</accession>
<dbReference type="AlphaFoldDB" id="A0A4U0V3Y4"/>
<proteinExistence type="predicted"/>
<dbReference type="InterPro" id="IPR002347">
    <property type="entry name" value="SDR_fam"/>
</dbReference>
<evidence type="ECO:0000313" key="4">
    <source>
        <dbReference type="Proteomes" id="UP000310066"/>
    </source>
</evidence>
<dbReference type="InterPro" id="IPR057326">
    <property type="entry name" value="KR_dom"/>
</dbReference>
<evidence type="ECO:0000313" key="3">
    <source>
        <dbReference type="EMBL" id="TKA43163.1"/>
    </source>
</evidence>
<dbReference type="EMBL" id="NAJP01000020">
    <property type="protein sequence ID" value="TKA43163.1"/>
    <property type="molecule type" value="Genomic_DNA"/>
</dbReference>
<dbReference type="PANTHER" id="PTHR43975">
    <property type="entry name" value="ZGC:101858"/>
    <property type="match status" value="1"/>
</dbReference>
<dbReference type="Gene3D" id="3.40.50.720">
    <property type="entry name" value="NAD(P)-binding Rossmann-like Domain"/>
    <property type="match status" value="1"/>
</dbReference>
<dbReference type="FunFam" id="3.40.50.720:FF:000084">
    <property type="entry name" value="Short-chain dehydrogenase reductase"/>
    <property type="match status" value="1"/>
</dbReference>
<feature type="domain" description="Ketoreductase" evidence="2">
    <location>
        <begin position="8"/>
        <end position="197"/>
    </location>
</feature>
<dbReference type="PANTHER" id="PTHR43975:SF2">
    <property type="entry name" value="EG:BACR7A4.14 PROTEIN-RELATED"/>
    <property type="match status" value="1"/>
</dbReference>
<dbReference type="PRINTS" id="PR00081">
    <property type="entry name" value="GDHRDH"/>
</dbReference>
<dbReference type="SMART" id="SM00822">
    <property type="entry name" value="PKS_KR"/>
    <property type="match status" value="1"/>
</dbReference>